<dbReference type="PRINTS" id="PR00235">
    <property type="entry name" value="HSVCAPSIDMCP"/>
</dbReference>
<accession>A0A1V0M8G2</accession>
<evidence type="ECO:0000256" key="1">
    <source>
        <dbReference type="ARBA" id="ARBA00022561"/>
    </source>
</evidence>
<organism evidence="5">
    <name type="scientific">Columbid alphaherpesvirus 1</name>
    <dbReference type="NCBI Taxonomy" id="93386"/>
    <lineage>
        <taxon>Viruses</taxon>
        <taxon>Duplodnaviria</taxon>
        <taxon>Heunggongvirae</taxon>
        <taxon>Peploviricota</taxon>
        <taxon>Herviviricetes</taxon>
        <taxon>Herpesvirales</taxon>
        <taxon>Orthoherpesviridae</taxon>
        <taxon>Alphaherpesvirinae</taxon>
        <taxon>Mardivirus</taxon>
        <taxon>Mardivirus columbidalpha1</taxon>
    </lineage>
</organism>
<evidence type="ECO:0000313" key="5">
    <source>
        <dbReference type="EMBL" id="ARD71342.1"/>
    </source>
</evidence>
<dbReference type="InterPro" id="IPR023233">
    <property type="entry name" value="Herpes_MCP_upper_sf"/>
</dbReference>
<dbReference type="SUPFAM" id="SSF103417">
    <property type="entry name" value="Major capsid protein VP5"/>
    <property type="match status" value="1"/>
</dbReference>
<dbReference type="GO" id="GO:0039622">
    <property type="term" value="C:T=16 icosahedral viral capsid"/>
    <property type="evidence" value="ECO:0007669"/>
    <property type="project" value="UniProtKB-KW"/>
</dbReference>
<dbReference type="HAMAP" id="MF_04016">
    <property type="entry name" value="HSV_MCP"/>
    <property type="match status" value="1"/>
</dbReference>
<evidence type="ECO:0000256" key="4">
    <source>
        <dbReference type="ARBA" id="ARBA00022844"/>
    </source>
</evidence>
<dbReference type="Proteomes" id="UP000202345">
    <property type="component" value="Segment"/>
</dbReference>
<dbReference type="Pfam" id="PF03122">
    <property type="entry name" value="Herpes_MCP"/>
    <property type="match status" value="1"/>
</dbReference>
<name>A0A1V0M8G2_9ALPH</name>
<dbReference type="EMBL" id="KX589235">
    <property type="protein sequence ID" value="ARD71342.1"/>
    <property type="molecule type" value="Genomic_DNA"/>
</dbReference>
<dbReference type="GO" id="GO:0005198">
    <property type="term" value="F:structural molecule activity"/>
    <property type="evidence" value="ECO:0007669"/>
    <property type="project" value="InterPro"/>
</dbReference>
<evidence type="ECO:0000256" key="2">
    <source>
        <dbReference type="ARBA" id="ARBA00022562"/>
    </source>
</evidence>
<dbReference type="InterPro" id="IPR000912">
    <property type="entry name" value="Herpes_MCP"/>
</dbReference>
<evidence type="ECO:0000313" key="6">
    <source>
        <dbReference type="Proteomes" id="UP000202345"/>
    </source>
</evidence>
<keyword evidence="1" id="KW-0167">Capsid protein</keyword>
<keyword evidence="3" id="KW-1147">T=16 icosahedral capsid protein</keyword>
<keyword evidence="6" id="KW-1185">Reference proteome</keyword>
<reference evidence="5" key="1">
    <citation type="journal article" date="2017" name="Arch. Virol.">
        <title>Complete genome sequence and evolution analysis of a columbid herpesvirus type 1 from feral pigeon in China.</title>
        <authorList>
            <person name="Guo Y."/>
            <person name="Li S."/>
            <person name="Sun X."/>
            <person name="He Y."/>
            <person name="Zhao H."/>
            <person name="Wang Y."/>
            <person name="Zhao P."/>
            <person name="Xing M."/>
        </authorList>
    </citation>
    <scope>NUCLEOTIDE SEQUENCE [LARGE SCALE GENOMIC DNA]</scope>
    <source>
        <strain evidence="5">HLJ</strain>
    </source>
</reference>
<keyword evidence="4" id="KW-0946">Virion</keyword>
<protein>
    <submittedName>
        <fullName evidence="5">Major capsid protein</fullName>
    </submittedName>
</protein>
<evidence type="ECO:0000256" key="3">
    <source>
        <dbReference type="ARBA" id="ARBA00022680"/>
    </source>
</evidence>
<sequence>MANQTPQPLTPSLAPFSAAAAMAPHDRILTTIEMTSHRTMFDYFRQFSSDDNGRYAAQFDMLLGTYCNTLSLVRFLETGLAVACVCTRAPDLAYMNEGTVQFEVQQPMIAREGPHPADQPVHNYMVKRVSRRSLNAAFVVAAEALGLLSEVSLDGTAIASHLRMRAIQQLARNVKTVLDSFERGSVDQMLRILIEKAPPGPLMIPLSRSIIEGRMAGRVARANLVSELKRRIVTDLFIMSKRGVGRDGILNMLSSMINSTQQTLAVPRLTHTDSRGRMVDGVLVVTSTIRQRLLSGILELVDTEAVVPVTYGEMMITGTNLVTAVILGKAVRNMDDVARYILSLREEQAAERVDEVLQGLDERPQTDRVKAELVTIGDKLIFLEALERRVYQATQVQYPLVGNVDLTFLLPLGFYQGRMDRYARHSGDYAPEHGSVDARMFPPQRVHFYNKDGQLQELSLADSIGTLCHPSFLEVDPTLEHLRASQRDLGSIFGAYVSTHPVVGLEDAVRNFYDRWWQMLPETPRWVLESNMTAAQFLSTGNANLGLELHPAFDFFVVPADVEIPGPQTPPQVMAGVAGTWRVCNGNIPLPLCSSDFRDARGAELASHRHRLSTATIEAVTATFTDTSYPAALYLVEALVHGSERMFGVLSRLIIQCIRSYWDNSRRVAFVNSFPMVAYIETYLAGGELPEECTNIYKDLMRHTRALRALVTEFTCQGEAFGEQGQEEINHMMTDRTLLPPLIWDCDALVYRAAAARDRTVSLSVGGAQNYSVRPWADLQEVDFRRTGNTLIHNRPVRNSAEHRQRITPHHDVEWTTLSKIYYFAVVPAFSRGNCCTMGVRYDNVYATAQSVVVPEVAADEEPALGPEDPRHPLNGRNLVPNTFNVLFHNGRLSVDADAMLTLQEVINNMAERTTGIMCGADPDVGASVASTRNLRTFDGTLHHGLLMMAYPHNDETILAGTYFYPAPVNALFACHDHLASMPGLNENVRNSARDVPPVPTFLGANYYSSVRQPVAKYVRESRCDPNDLSYALMACYFKFGPVALTHQLRTGLHPGFALTVLRQDRFLTDSGLFAERASESYFLGQISVTRRPHAGGVQFSLTQPRANVDLGVGYTAVSTPLLLRTAVTDMGRSTQSLYLTRGSAPMLDAAVDEYLRRTATQGQSLAPQRAVPFLGTLMPNRPAGLQHGQRSICEFIVTPVSADLEYFRTSCNPRGRSAGTVYSGEEPSDAEEVMYDHSQGDPAYPFRATINPWASQRFSYADRLYNGLYNLSGASPLFSPTYKFFTASEVISRTRCLSKLIVEAGAATVAFGSDGEVQFRRPPGSTELTEDPCALFQEAFPLFCATDRALLRTHNSAEPANAETHMAQYLIRDTSPVAGCLPA</sequence>
<gene>
    <name evidence="5" type="ORF">CoHVHLJ_031</name>
</gene>
<keyword evidence="2" id="KW-1048">Host nucleus</keyword>
<proteinExistence type="inferred from homology"/>